<dbReference type="RefSeq" id="WP_250929550.1">
    <property type="nucleotide sequence ID" value="NZ_JAMQBK010000039.1"/>
</dbReference>
<evidence type="ECO:0000313" key="2">
    <source>
        <dbReference type="Proteomes" id="UP001202961"/>
    </source>
</evidence>
<evidence type="ECO:0000313" key="1">
    <source>
        <dbReference type="EMBL" id="MCM2371919.1"/>
    </source>
</evidence>
<keyword evidence="2" id="KW-1185">Reference proteome</keyword>
<sequence length="76" mass="8910">MRIYETSTTHRLEEKATQLGYRLQIRLIEPHEDGRYFVTAVQDVPVKSPFPLGFTDEEAIETLRRGTWKSGRINLF</sequence>
<protein>
    <submittedName>
        <fullName evidence="1">Uncharacterized protein</fullName>
    </submittedName>
</protein>
<gene>
    <name evidence="1" type="ORF">NB063_15040</name>
</gene>
<name>A0ABT0U5I1_9BACT</name>
<comment type="caution">
    <text evidence="1">The sequence shown here is derived from an EMBL/GenBank/DDBJ whole genome shotgun (WGS) entry which is preliminary data.</text>
</comment>
<organism evidence="1 2">
    <name type="scientific">Aporhodopirellula aestuarii</name>
    <dbReference type="NCBI Taxonomy" id="2950107"/>
    <lineage>
        <taxon>Bacteria</taxon>
        <taxon>Pseudomonadati</taxon>
        <taxon>Planctomycetota</taxon>
        <taxon>Planctomycetia</taxon>
        <taxon>Pirellulales</taxon>
        <taxon>Pirellulaceae</taxon>
        <taxon>Aporhodopirellula</taxon>
    </lineage>
</organism>
<reference evidence="1 2" key="1">
    <citation type="journal article" date="2022" name="Syst. Appl. Microbiol.">
        <title>Rhodopirellula aestuarii sp. nov., a novel member of the genus Rhodopirellula isolated from brackish sediments collected in the Tagus River estuary, Portugal.</title>
        <authorList>
            <person name="Vitorino I.R."/>
            <person name="Klimek D."/>
            <person name="Calusinska M."/>
            <person name="Lobo-da-Cunha A."/>
            <person name="Vasconcelos V."/>
            <person name="Lage O.M."/>
        </authorList>
    </citation>
    <scope>NUCLEOTIDE SEQUENCE [LARGE SCALE GENOMIC DNA]</scope>
    <source>
        <strain evidence="1 2">ICT_H3.1</strain>
    </source>
</reference>
<dbReference type="Proteomes" id="UP001202961">
    <property type="component" value="Unassembled WGS sequence"/>
</dbReference>
<proteinExistence type="predicted"/>
<accession>A0ABT0U5I1</accession>
<dbReference type="EMBL" id="JAMQBK010000039">
    <property type="protein sequence ID" value="MCM2371919.1"/>
    <property type="molecule type" value="Genomic_DNA"/>
</dbReference>